<sequence>MRSQYILSRTDKQWENILKQIIQDEQFILINFDEEKLKFSKILSNFFKEEERNDQIVDFLRNSYINQETFEIYLFNQIKLFLTNYHEVFNKIILLKYEKYHFSVTYSIFQGSKPTILIQLVKSQYNKEIQSLIINTLINLKLLTNLIRIINGNQNYSKDKFHIISTKLIYQYFQAKLHSKTFSFKQCNIKNIIQELKYYFYPNSLVRLLENTVHIKTIPCILKLLLLIIIESSNSNVIFIKTLNIRGQDNCLKIHSKFNIEKFQVRYLQFEYFLQAIVKCISSNEKQIEFELYQESFLPYCKPMFLKC</sequence>
<dbReference type="AlphaFoldDB" id="A0A8S1P9M4"/>
<gene>
    <name evidence="1" type="ORF">PPRIM_AZ9-3.1.T1100049</name>
</gene>
<name>A0A8S1P9M4_PARPR</name>
<reference evidence="1" key="1">
    <citation type="submission" date="2021-01" db="EMBL/GenBank/DDBJ databases">
        <authorList>
            <consortium name="Genoscope - CEA"/>
            <person name="William W."/>
        </authorList>
    </citation>
    <scope>NUCLEOTIDE SEQUENCE</scope>
</reference>
<evidence type="ECO:0000313" key="1">
    <source>
        <dbReference type="EMBL" id="CAD8099604.1"/>
    </source>
</evidence>
<proteinExistence type="predicted"/>
<organism evidence="1 2">
    <name type="scientific">Paramecium primaurelia</name>
    <dbReference type="NCBI Taxonomy" id="5886"/>
    <lineage>
        <taxon>Eukaryota</taxon>
        <taxon>Sar</taxon>
        <taxon>Alveolata</taxon>
        <taxon>Ciliophora</taxon>
        <taxon>Intramacronucleata</taxon>
        <taxon>Oligohymenophorea</taxon>
        <taxon>Peniculida</taxon>
        <taxon>Parameciidae</taxon>
        <taxon>Paramecium</taxon>
    </lineage>
</organism>
<keyword evidence="2" id="KW-1185">Reference proteome</keyword>
<comment type="caution">
    <text evidence="1">The sequence shown here is derived from an EMBL/GenBank/DDBJ whole genome shotgun (WGS) entry which is preliminary data.</text>
</comment>
<dbReference type="EMBL" id="CAJJDM010000113">
    <property type="protein sequence ID" value="CAD8099604.1"/>
    <property type="molecule type" value="Genomic_DNA"/>
</dbReference>
<dbReference type="Proteomes" id="UP000688137">
    <property type="component" value="Unassembled WGS sequence"/>
</dbReference>
<protein>
    <submittedName>
        <fullName evidence="1">Uncharacterized protein</fullName>
    </submittedName>
</protein>
<evidence type="ECO:0000313" key="2">
    <source>
        <dbReference type="Proteomes" id="UP000688137"/>
    </source>
</evidence>
<accession>A0A8S1P9M4</accession>